<dbReference type="Gene3D" id="1.10.510.10">
    <property type="entry name" value="Transferase(Phosphotransferase) domain 1"/>
    <property type="match status" value="1"/>
</dbReference>
<keyword evidence="1" id="KW-0547">Nucleotide-binding</keyword>
<dbReference type="GO" id="GO:0004674">
    <property type="term" value="F:protein serine/threonine kinase activity"/>
    <property type="evidence" value="ECO:0007669"/>
    <property type="project" value="TreeGrafter"/>
</dbReference>
<dbReference type="PROSITE" id="PS50011">
    <property type="entry name" value="PROTEIN_KINASE_DOM"/>
    <property type="match status" value="1"/>
</dbReference>
<proteinExistence type="predicted"/>
<organism evidence="4 5">
    <name type="scientific">Ditylenchus destructor</name>
    <dbReference type="NCBI Taxonomy" id="166010"/>
    <lineage>
        <taxon>Eukaryota</taxon>
        <taxon>Metazoa</taxon>
        <taxon>Ecdysozoa</taxon>
        <taxon>Nematoda</taxon>
        <taxon>Chromadorea</taxon>
        <taxon>Rhabditida</taxon>
        <taxon>Tylenchina</taxon>
        <taxon>Tylenchomorpha</taxon>
        <taxon>Sphaerularioidea</taxon>
        <taxon>Anguinidae</taxon>
        <taxon>Anguininae</taxon>
        <taxon>Ditylenchus</taxon>
    </lineage>
</organism>
<name>A0AAD4RC48_9BILA</name>
<dbReference type="InterPro" id="IPR011009">
    <property type="entry name" value="Kinase-like_dom_sf"/>
</dbReference>
<reference evidence="4" key="1">
    <citation type="submission" date="2022-01" db="EMBL/GenBank/DDBJ databases">
        <title>Genome Sequence Resource for Two Populations of Ditylenchus destructor, the Migratory Endoparasitic Phytonematode.</title>
        <authorList>
            <person name="Zhang H."/>
            <person name="Lin R."/>
            <person name="Xie B."/>
        </authorList>
    </citation>
    <scope>NUCLEOTIDE SEQUENCE</scope>
    <source>
        <strain evidence="4">BazhouSP</strain>
    </source>
</reference>
<accession>A0AAD4RC48</accession>
<feature type="compositionally biased region" description="Basic and acidic residues" evidence="2">
    <location>
        <begin position="535"/>
        <end position="546"/>
    </location>
</feature>
<feature type="region of interest" description="Disordered" evidence="2">
    <location>
        <begin position="1"/>
        <end position="56"/>
    </location>
</feature>
<keyword evidence="4" id="KW-0808">Transferase</keyword>
<evidence type="ECO:0000313" key="5">
    <source>
        <dbReference type="Proteomes" id="UP001201812"/>
    </source>
</evidence>
<dbReference type="InterPro" id="IPR000719">
    <property type="entry name" value="Prot_kinase_dom"/>
</dbReference>
<feature type="binding site" evidence="1">
    <location>
        <position position="279"/>
    </location>
    <ligand>
        <name>ATP</name>
        <dbReference type="ChEBI" id="CHEBI:30616"/>
    </ligand>
</feature>
<dbReference type="AlphaFoldDB" id="A0AAD4RC48"/>
<dbReference type="PANTHER" id="PTHR24359:SF1">
    <property type="entry name" value="INHIBITOR OF NUCLEAR FACTOR KAPPA-B KINASE EPSILON SUBUNIT HOMOLOG 1-RELATED"/>
    <property type="match status" value="1"/>
</dbReference>
<gene>
    <name evidence="4" type="ORF">DdX_02346</name>
</gene>
<dbReference type="Pfam" id="PF00069">
    <property type="entry name" value="Pkinase"/>
    <property type="match status" value="1"/>
</dbReference>
<dbReference type="GO" id="GO:0005524">
    <property type="term" value="F:ATP binding"/>
    <property type="evidence" value="ECO:0007669"/>
    <property type="project" value="UniProtKB-UniRule"/>
</dbReference>
<dbReference type="Gene3D" id="3.30.200.20">
    <property type="entry name" value="Phosphorylase Kinase, domain 1"/>
    <property type="match status" value="1"/>
</dbReference>
<evidence type="ECO:0000256" key="1">
    <source>
        <dbReference type="PROSITE-ProRule" id="PRU10141"/>
    </source>
</evidence>
<keyword evidence="4" id="KW-0418">Kinase</keyword>
<dbReference type="Proteomes" id="UP001201812">
    <property type="component" value="Unassembled WGS sequence"/>
</dbReference>
<feature type="region of interest" description="Disordered" evidence="2">
    <location>
        <begin position="530"/>
        <end position="554"/>
    </location>
</feature>
<protein>
    <submittedName>
        <fullName evidence="4">Protein kinase domain-containing protein</fullName>
    </submittedName>
</protein>
<evidence type="ECO:0000313" key="4">
    <source>
        <dbReference type="EMBL" id="KAI1725672.1"/>
    </source>
</evidence>
<keyword evidence="1" id="KW-0067">ATP-binding</keyword>
<dbReference type="SUPFAM" id="SSF56112">
    <property type="entry name" value="Protein kinase-like (PK-like)"/>
    <property type="match status" value="1"/>
</dbReference>
<feature type="domain" description="Protein kinase" evidence="3">
    <location>
        <begin position="250"/>
        <end position="519"/>
    </location>
</feature>
<feature type="compositionally biased region" description="Low complexity" evidence="2">
    <location>
        <begin position="28"/>
        <end position="44"/>
    </location>
</feature>
<sequence length="583" mass="65735">MNEERQFCWQVEAASRSVSASPTPPATPVNVPRTATSTPTSPRRVMGLPRQRQSMSGSSPLHVAAMFASAALAAKAAIGSSSGESSPNHLNSKFETPSRLFMTSDEVFKAWESSLKIDDEEERKVHKNGFESPSRVIKKFSSIELGDTAATRRRTLLLQLNAQQKLSVSAESTDKAHLSVDGGDGNAVKKCDTLAELAKASPVSILRRRSSSIQQQHGNSQSLSEARRRFSGALASDSASIKKVDLESEYNVYKQLGTGRFGYVKLCEHKQSGKKLALKFFPRPQTKQADFMREYNFSTFLSPHPNILDTFEGMFQSPDEGAYFFVQEFCPHASLREAVESSTGGIGEAATKSIMVKALSAIEFMHGEGLVHRNIKAENILIFDPINYTRVKVTDFGLTRKADTTVRNLEYVNNYHAPELCETVVKEVFTINRSTDIWALGIVFFYCLKGRFPWQKATIMCKPYWEWDQWLKHKLPQLPKHYETYTEKALKLFKRCLNPRPKERWSVKELKKYVEKERLMKTKNSIDDSVYYPEESSKPSETHKSSNDTTALRHKKSTIHKLINTTSHYMAVVSDQVVSARDE</sequence>
<keyword evidence="5" id="KW-1185">Reference proteome</keyword>
<dbReference type="EMBL" id="JAKKPZ010000002">
    <property type="protein sequence ID" value="KAI1725672.1"/>
    <property type="molecule type" value="Genomic_DNA"/>
</dbReference>
<evidence type="ECO:0000256" key="2">
    <source>
        <dbReference type="SAM" id="MobiDB-lite"/>
    </source>
</evidence>
<dbReference type="PROSITE" id="PS00107">
    <property type="entry name" value="PROTEIN_KINASE_ATP"/>
    <property type="match status" value="1"/>
</dbReference>
<evidence type="ECO:0000259" key="3">
    <source>
        <dbReference type="PROSITE" id="PS50011"/>
    </source>
</evidence>
<dbReference type="InterPro" id="IPR017441">
    <property type="entry name" value="Protein_kinase_ATP_BS"/>
</dbReference>
<dbReference type="PANTHER" id="PTHR24359">
    <property type="entry name" value="SERINE/THREONINE-PROTEIN KINASE SBK1"/>
    <property type="match status" value="1"/>
</dbReference>
<comment type="caution">
    <text evidence="4">The sequence shown here is derived from an EMBL/GenBank/DDBJ whole genome shotgun (WGS) entry which is preliminary data.</text>
</comment>